<feature type="domain" description="GMP phosphodiesterase delta subunit" evidence="2">
    <location>
        <begin position="15"/>
        <end position="61"/>
    </location>
</feature>
<dbReference type="AlphaFoldDB" id="A0A914RYK2"/>
<evidence type="ECO:0000256" key="1">
    <source>
        <dbReference type="ARBA" id="ARBA00008102"/>
    </source>
</evidence>
<dbReference type="InterPro" id="IPR008015">
    <property type="entry name" value="PDED_dom"/>
</dbReference>
<comment type="similarity">
    <text evidence="1">Belongs to the PDE6D/unc-119 family.</text>
</comment>
<dbReference type="WBParaSite" id="PEQ_0001124201-mRNA-1">
    <property type="protein sequence ID" value="PEQ_0001124201-mRNA-1"/>
    <property type="gene ID" value="PEQ_0001124201"/>
</dbReference>
<dbReference type="InterPro" id="IPR014756">
    <property type="entry name" value="Ig_E-set"/>
</dbReference>
<name>A0A914RYK2_PAREQ</name>
<proteinExistence type="inferred from homology"/>
<evidence type="ECO:0000313" key="3">
    <source>
        <dbReference type="Proteomes" id="UP000887564"/>
    </source>
</evidence>
<keyword evidence="3" id="KW-1185">Reference proteome</keyword>
<accession>A0A914RYK2</accession>
<organism evidence="3 4">
    <name type="scientific">Parascaris equorum</name>
    <name type="common">Equine roundworm</name>
    <dbReference type="NCBI Taxonomy" id="6256"/>
    <lineage>
        <taxon>Eukaryota</taxon>
        <taxon>Metazoa</taxon>
        <taxon>Ecdysozoa</taxon>
        <taxon>Nematoda</taxon>
        <taxon>Chromadorea</taxon>
        <taxon>Rhabditida</taxon>
        <taxon>Spirurina</taxon>
        <taxon>Ascaridomorpha</taxon>
        <taxon>Ascaridoidea</taxon>
        <taxon>Ascarididae</taxon>
        <taxon>Parascaris</taxon>
    </lineage>
</organism>
<dbReference type="Proteomes" id="UP000887564">
    <property type="component" value="Unplaced"/>
</dbReference>
<dbReference type="InterPro" id="IPR037036">
    <property type="entry name" value="PDED_dom_sf"/>
</dbReference>
<evidence type="ECO:0000259" key="2">
    <source>
        <dbReference type="Pfam" id="PF05351"/>
    </source>
</evidence>
<dbReference type="SUPFAM" id="SSF81296">
    <property type="entry name" value="E set domains"/>
    <property type="match status" value="1"/>
</dbReference>
<sequence>MHHFLLKPIIISPARKLQRARVPKNILKCRTISREINFTSSEKIEKFRLEQRVFLKDSIIEGKRIDINRFN</sequence>
<dbReference type="PANTHER" id="PTHR12976">
    <property type="entry name" value="RETINAL ROD RHODOPSIN-SENSITIVE CGMP 3',5'-CYCLIC PHOSPHODIESTERASE DELTA-SUBUNIT"/>
    <property type="match status" value="1"/>
</dbReference>
<protein>
    <submittedName>
        <fullName evidence="4">GMP phosphodiesterase delta subunit domain-containing protein</fullName>
    </submittedName>
</protein>
<dbReference type="GO" id="GO:0005737">
    <property type="term" value="C:cytoplasm"/>
    <property type="evidence" value="ECO:0007669"/>
    <property type="project" value="TreeGrafter"/>
</dbReference>
<evidence type="ECO:0000313" key="4">
    <source>
        <dbReference type="WBParaSite" id="PEQ_0001124201-mRNA-1"/>
    </source>
</evidence>
<dbReference type="Pfam" id="PF05351">
    <property type="entry name" value="GMP_PDE_delta"/>
    <property type="match status" value="1"/>
</dbReference>
<reference evidence="4" key="1">
    <citation type="submission" date="2022-11" db="UniProtKB">
        <authorList>
            <consortium name="WormBaseParasite"/>
        </authorList>
    </citation>
    <scope>IDENTIFICATION</scope>
</reference>
<dbReference type="PANTHER" id="PTHR12976:SF0">
    <property type="entry name" value="RETINAL ROD RHODOPSIN-SENSITIVE CGMP 3',5'-CYCLIC PHOSPHODIESTERASE SUBUNIT DELTA"/>
    <property type="match status" value="1"/>
</dbReference>
<dbReference type="Gene3D" id="2.70.50.40">
    <property type="entry name" value="GMP phosphodiesterase, delta subunit"/>
    <property type="match status" value="1"/>
</dbReference>